<reference evidence="3" key="2">
    <citation type="submission" date="2022-01" db="EMBL/GenBank/DDBJ databases">
        <authorList>
            <person name="Hirooka S."/>
            <person name="Miyagishima S.Y."/>
        </authorList>
    </citation>
    <scope>NUCLEOTIDE SEQUENCE</scope>
    <source>
        <strain evidence="3">NBRC 102759</strain>
    </source>
</reference>
<feature type="coiled-coil region" evidence="1">
    <location>
        <begin position="641"/>
        <end position="668"/>
    </location>
</feature>
<dbReference type="AlphaFoldDB" id="A0A9C7Q3E2"/>
<feature type="region of interest" description="Disordered" evidence="2">
    <location>
        <begin position="581"/>
        <end position="605"/>
    </location>
</feature>
<organism evidence="3 4">
    <name type="scientific">Galdieria partita</name>
    <dbReference type="NCBI Taxonomy" id="83374"/>
    <lineage>
        <taxon>Eukaryota</taxon>
        <taxon>Rhodophyta</taxon>
        <taxon>Bangiophyceae</taxon>
        <taxon>Galdieriales</taxon>
        <taxon>Galdieriaceae</taxon>
        <taxon>Galdieria</taxon>
    </lineage>
</organism>
<evidence type="ECO:0000313" key="3">
    <source>
        <dbReference type="EMBL" id="GJQ15569.1"/>
    </source>
</evidence>
<feature type="compositionally biased region" description="Basic and acidic residues" evidence="2">
    <location>
        <begin position="791"/>
        <end position="801"/>
    </location>
</feature>
<keyword evidence="1" id="KW-0175">Coiled coil</keyword>
<accession>A0A9C7Q3E2</accession>
<evidence type="ECO:0000313" key="4">
    <source>
        <dbReference type="Proteomes" id="UP001061958"/>
    </source>
</evidence>
<gene>
    <name evidence="3" type="ORF">GpartN1_g7360.t1</name>
</gene>
<proteinExistence type="predicted"/>
<name>A0A9C7Q3E2_9RHOD</name>
<protein>
    <submittedName>
        <fullName evidence="3">Uncharacterized protein</fullName>
    </submittedName>
</protein>
<comment type="caution">
    <text evidence="3">The sequence shown here is derived from an EMBL/GenBank/DDBJ whole genome shotgun (WGS) entry which is preliminary data.</text>
</comment>
<evidence type="ECO:0000256" key="1">
    <source>
        <dbReference type="SAM" id="Coils"/>
    </source>
</evidence>
<feature type="compositionally biased region" description="Basic and acidic residues" evidence="2">
    <location>
        <begin position="586"/>
        <end position="598"/>
    </location>
</feature>
<dbReference type="EMBL" id="BQMJ01000071">
    <property type="protein sequence ID" value="GJQ15569.1"/>
    <property type="molecule type" value="Genomic_DNA"/>
</dbReference>
<feature type="region of interest" description="Disordered" evidence="2">
    <location>
        <begin position="771"/>
        <end position="801"/>
    </location>
</feature>
<keyword evidence="4" id="KW-1185">Reference proteome</keyword>
<dbReference type="Proteomes" id="UP001061958">
    <property type="component" value="Unassembled WGS sequence"/>
</dbReference>
<sequence length="801" mass="91710">MSRKKSAKLVFLIDLAPCAEVSIEDWYLKKVLFSICKILSLAKSPWLLISSERPDSKLPAQVYWGYQVIHSNLPSFQEKRDFRELSFDSMNVLQVELLEILSKLSEIPEKHQTIHSKERLEYVLLCTKNACLEFNWKSIIIVENEPFGLLSPIKRKKDRNSENFLFLFSSCSVIDTGDSQDQQELFNYVQDQYLEDILSQKKIGFTWLYENDWFKHLKGDEKTSNKDGTRLLSRIVDQIGGTLLFLDETLMTPPRTPLQTIVHEGKRSFLSLHVSSRCISVEASPMGFVDTLLGWTHSRNHSLLSSNTPNSTLDLELSGLYRKDPSWLDLRKRGTVPWLITQSETASEESFCFLSWLDETANHSLVAIFYCTKGSPENIVVTYVIEPFMSCMAIMFEVDNSIVDHLHRDIFYDSNSFTFSPLHTKTIAKSFEQVFYIYSSLFCSKSNNRLCEWYCFGEDHETSSTHWKQQILSVENMIQEEATELDRLLKDNENTCLLSPTSYSKFAIEDSTCVSEKTPEFCGTLSFVTICQKLLVGAKTTEEVQEISSYALKSLTNLHEENKQQAILDIQSQLLSIADAKQNKASNDKEKDSKEHFYNDSTATSNSESEWTKQWVQLIANIAIAILEGQDPSSKNKVREMERSIIALQELSDDYNQLSEARRMLQCIILEHLNNCLPQTGSYLLSSFDLDEGSCEQQKTPPKRKGLTKDISILHEVSELPEILGTIPHVQGKRVLSGDVTPRTKAFLSGDSGFVYDREPSITKLKTKLTQERKMRGSSRTSSIRHMKTINYRETKSKEVH</sequence>
<evidence type="ECO:0000256" key="2">
    <source>
        <dbReference type="SAM" id="MobiDB-lite"/>
    </source>
</evidence>
<reference evidence="3" key="1">
    <citation type="journal article" date="2022" name="Proc. Natl. Acad. Sci. U.S.A.">
        <title>Life cycle and functional genomics of the unicellular red alga Galdieria for elucidating algal and plant evolution and industrial use.</title>
        <authorList>
            <person name="Hirooka S."/>
            <person name="Itabashi T."/>
            <person name="Ichinose T.M."/>
            <person name="Onuma R."/>
            <person name="Fujiwara T."/>
            <person name="Yamashita S."/>
            <person name="Jong L.W."/>
            <person name="Tomita R."/>
            <person name="Iwane A.H."/>
            <person name="Miyagishima S.Y."/>
        </authorList>
    </citation>
    <scope>NUCLEOTIDE SEQUENCE</scope>
    <source>
        <strain evidence="3">NBRC 102759</strain>
    </source>
</reference>